<gene>
    <name evidence="1" type="ORF">CAPTEDRAFT_150527</name>
</gene>
<dbReference type="GO" id="GO:0005739">
    <property type="term" value="C:mitochondrion"/>
    <property type="evidence" value="ECO:0007669"/>
    <property type="project" value="TreeGrafter"/>
</dbReference>
<evidence type="ECO:0008006" key="4">
    <source>
        <dbReference type="Google" id="ProtNLM"/>
    </source>
</evidence>
<evidence type="ECO:0000313" key="3">
    <source>
        <dbReference type="Proteomes" id="UP000014760"/>
    </source>
</evidence>
<dbReference type="AlphaFoldDB" id="R7V619"/>
<dbReference type="InterPro" id="IPR002930">
    <property type="entry name" value="GCV_H"/>
</dbReference>
<dbReference type="EnsemblMetazoa" id="CapteT150527">
    <property type="protein sequence ID" value="CapteP150527"/>
    <property type="gene ID" value="CapteG150527"/>
</dbReference>
<dbReference type="SUPFAM" id="SSF51230">
    <property type="entry name" value="Single hybrid motif"/>
    <property type="match status" value="1"/>
</dbReference>
<evidence type="ECO:0000313" key="2">
    <source>
        <dbReference type="EnsemblMetazoa" id="CapteP150527"/>
    </source>
</evidence>
<dbReference type="GO" id="GO:0005960">
    <property type="term" value="C:glycine cleavage complex"/>
    <property type="evidence" value="ECO:0007669"/>
    <property type="project" value="InterPro"/>
</dbReference>
<dbReference type="OrthoDB" id="10264154at2759"/>
<protein>
    <recommendedName>
        <fullName evidence="4">Glycine cleavage system H protein</fullName>
    </recommendedName>
</protein>
<dbReference type="PANTHER" id="PTHR11715:SF3">
    <property type="entry name" value="GLYCINE CLEAVAGE SYSTEM H PROTEIN-RELATED"/>
    <property type="match status" value="1"/>
</dbReference>
<dbReference type="InterPro" id="IPR033753">
    <property type="entry name" value="GCV_H/Fam206"/>
</dbReference>
<reference evidence="1 3" key="2">
    <citation type="journal article" date="2013" name="Nature">
        <title>Insights into bilaterian evolution from three spiralian genomes.</title>
        <authorList>
            <person name="Simakov O."/>
            <person name="Marletaz F."/>
            <person name="Cho S.J."/>
            <person name="Edsinger-Gonzales E."/>
            <person name="Havlak P."/>
            <person name="Hellsten U."/>
            <person name="Kuo D.H."/>
            <person name="Larsson T."/>
            <person name="Lv J."/>
            <person name="Arendt D."/>
            <person name="Savage R."/>
            <person name="Osoegawa K."/>
            <person name="de Jong P."/>
            <person name="Grimwood J."/>
            <person name="Chapman J.A."/>
            <person name="Shapiro H."/>
            <person name="Aerts A."/>
            <person name="Otillar R.P."/>
            <person name="Terry A.Y."/>
            <person name="Boore J.L."/>
            <person name="Grigoriev I.V."/>
            <person name="Lindberg D.R."/>
            <person name="Seaver E.C."/>
            <person name="Weisblat D.A."/>
            <person name="Putnam N.H."/>
            <person name="Rokhsar D.S."/>
        </authorList>
    </citation>
    <scope>NUCLEOTIDE SEQUENCE</scope>
    <source>
        <strain evidence="1 3">I ESC-2004</strain>
    </source>
</reference>
<evidence type="ECO:0000313" key="1">
    <source>
        <dbReference type="EMBL" id="ELU11786.1"/>
    </source>
</evidence>
<reference evidence="2" key="3">
    <citation type="submission" date="2015-06" db="UniProtKB">
        <authorList>
            <consortium name="EnsemblMetazoa"/>
        </authorList>
    </citation>
    <scope>IDENTIFICATION</scope>
</reference>
<dbReference type="EMBL" id="KB296425">
    <property type="protein sequence ID" value="ELU11786.1"/>
    <property type="molecule type" value="Genomic_DNA"/>
</dbReference>
<proteinExistence type="predicted"/>
<dbReference type="EMBL" id="AMQN01005614">
    <property type="status" value="NOT_ANNOTATED_CDS"/>
    <property type="molecule type" value="Genomic_DNA"/>
</dbReference>
<dbReference type="GO" id="GO:0019464">
    <property type="term" value="P:glycine decarboxylation via glycine cleavage system"/>
    <property type="evidence" value="ECO:0007669"/>
    <property type="project" value="InterPro"/>
</dbReference>
<dbReference type="STRING" id="283909.R7V619"/>
<accession>R7V619</accession>
<dbReference type="Proteomes" id="UP000014760">
    <property type="component" value="Unassembled WGS sequence"/>
</dbReference>
<keyword evidence="3" id="KW-1185">Reference proteome</keyword>
<reference evidence="3" key="1">
    <citation type="submission" date="2012-12" db="EMBL/GenBank/DDBJ databases">
        <authorList>
            <person name="Hellsten U."/>
            <person name="Grimwood J."/>
            <person name="Chapman J.A."/>
            <person name="Shapiro H."/>
            <person name="Aerts A."/>
            <person name="Otillar R.P."/>
            <person name="Terry A.Y."/>
            <person name="Boore J.L."/>
            <person name="Simakov O."/>
            <person name="Marletaz F."/>
            <person name="Cho S.-J."/>
            <person name="Edsinger-Gonzales E."/>
            <person name="Havlak P."/>
            <person name="Kuo D.-H."/>
            <person name="Larsson T."/>
            <person name="Lv J."/>
            <person name="Arendt D."/>
            <person name="Savage R."/>
            <person name="Osoegawa K."/>
            <person name="de Jong P."/>
            <person name="Lindberg D.R."/>
            <person name="Seaver E.C."/>
            <person name="Weisblat D.A."/>
            <person name="Putnam N.H."/>
            <person name="Grigoriev I.V."/>
            <person name="Rokhsar D.S."/>
        </authorList>
    </citation>
    <scope>NUCLEOTIDE SEQUENCE</scope>
    <source>
        <strain evidence="3">I ESC-2004</strain>
    </source>
</reference>
<dbReference type="GO" id="GO:0009249">
    <property type="term" value="P:protein lipoylation"/>
    <property type="evidence" value="ECO:0007669"/>
    <property type="project" value="TreeGrafter"/>
</dbReference>
<dbReference type="Pfam" id="PF01597">
    <property type="entry name" value="GCV_H"/>
    <property type="match status" value="1"/>
</dbReference>
<dbReference type="InterPro" id="IPR011053">
    <property type="entry name" value="Single_hybrid_motif"/>
</dbReference>
<name>R7V619_CAPTE</name>
<dbReference type="OMA" id="YEEFTAV"/>
<dbReference type="EMBL" id="AMQN01005613">
    <property type="status" value="NOT_ANNOTATED_CDS"/>
    <property type="molecule type" value="Genomic_DNA"/>
</dbReference>
<dbReference type="HOGENOM" id="CLU_2294302_0_0_1"/>
<dbReference type="Gene3D" id="2.40.50.100">
    <property type="match status" value="2"/>
</dbReference>
<organism evidence="1">
    <name type="scientific">Capitella teleta</name>
    <name type="common">Polychaete worm</name>
    <dbReference type="NCBI Taxonomy" id="283909"/>
    <lineage>
        <taxon>Eukaryota</taxon>
        <taxon>Metazoa</taxon>
        <taxon>Spiralia</taxon>
        <taxon>Lophotrochozoa</taxon>
        <taxon>Annelida</taxon>
        <taxon>Polychaeta</taxon>
        <taxon>Sedentaria</taxon>
        <taxon>Scolecida</taxon>
        <taxon>Capitellidae</taxon>
        <taxon>Capitella</taxon>
    </lineage>
</organism>
<sequence length="101" mass="11370">MSPSMTINRSFSRYSALLSVKKYSDKHEWITVEGGIGTVGISDFAQDKLGDIVYAQLPEVDTELDQEGEGWLFKIKLSKEAEIDELMDEEAYAAFLEGEQE</sequence>
<dbReference type="PANTHER" id="PTHR11715">
    <property type="entry name" value="GLYCINE CLEAVAGE SYSTEM H PROTEIN"/>
    <property type="match status" value="1"/>
</dbReference>